<keyword evidence="2" id="KW-0812">Transmembrane</keyword>
<evidence type="ECO:0000313" key="3">
    <source>
        <dbReference type="EMBL" id="SHE56642.1"/>
    </source>
</evidence>
<evidence type="ECO:0000256" key="1">
    <source>
        <dbReference type="ARBA" id="ARBA00010894"/>
    </source>
</evidence>
<dbReference type="GO" id="GO:0016020">
    <property type="term" value="C:membrane"/>
    <property type="evidence" value="ECO:0007669"/>
    <property type="project" value="InterPro"/>
</dbReference>
<dbReference type="PANTHER" id="PTHR33219">
    <property type="entry name" value="YLMG HOMOLOG PROTEIN 2, CHLOROPLASTIC"/>
    <property type="match status" value="1"/>
</dbReference>
<reference evidence="4" key="1">
    <citation type="submission" date="2016-11" db="EMBL/GenBank/DDBJ databases">
        <authorList>
            <person name="Varghese N."/>
            <person name="Submissions S."/>
        </authorList>
    </citation>
    <scope>NUCLEOTIDE SEQUENCE [LARGE SCALE GENOMIC DNA]</scope>
    <source>
        <strain evidence="4">DSM 12395</strain>
    </source>
</reference>
<name>A0A1M4UIN6_9FIRM</name>
<feature type="transmembrane region" description="Helical" evidence="2">
    <location>
        <begin position="7"/>
        <end position="29"/>
    </location>
</feature>
<dbReference type="PANTHER" id="PTHR33219:SF14">
    <property type="entry name" value="PROTEIN COFACTOR ASSEMBLY OF COMPLEX C SUBUNIT B CCB3, CHLOROPLASTIC-RELATED"/>
    <property type="match status" value="1"/>
</dbReference>
<keyword evidence="2" id="KW-0472">Membrane</keyword>
<dbReference type="OrthoDB" id="283553at2"/>
<evidence type="ECO:0000313" key="4">
    <source>
        <dbReference type="Proteomes" id="UP000184148"/>
    </source>
</evidence>
<organism evidence="3 4">
    <name type="scientific">Desulforamulus putei DSM 12395</name>
    <dbReference type="NCBI Taxonomy" id="1121429"/>
    <lineage>
        <taxon>Bacteria</taxon>
        <taxon>Bacillati</taxon>
        <taxon>Bacillota</taxon>
        <taxon>Clostridia</taxon>
        <taxon>Eubacteriales</taxon>
        <taxon>Peptococcaceae</taxon>
        <taxon>Desulforamulus</taxon>
    </lineage>
</organism>
<feature type="transmembrane region" description="Helical" evidence="2">
    <location>
        <begin position="55"/>
        <end position="76"/>
    </location>
</feature>
<dbReference type="InterPro" id="IPR003425">
    <property type="entry name" value="CCB3/YggT"/>
</dbReference>
<keyword evidence="2" id="KW-1133">Transmembrane helix</keyword>
<evidence type="ECO:0000256" key="2">
    <source>
        <dbReference type="SAM" id="Phobius"/>
    </source>
</evidence>
<sequence length="85" mass="10217">MNNNIVAFLHVAFWVYEMMLLIRILMSWIPHNPYNPIARFLYETTDPYLNIFRRFIPPIGMIDISPILAFLVLRMIQQFVFSLVR</sequence>
<keyword evidence="4" id="KW-1185">Reference proteome</keyword>
<gene>
    <name evidence="3" type="ORF">SAMN02745133_00656</name>
</gene>
<dbReference type="Proteomes" id="UP000184148">
    <property type="component" value="Unassembled WGS sequence"/>
</dbReference>
<accession>A0A1M4UIN6</accession>
<dbReference type="EMBL" id="FQUY01000003">
    <property type="protein sequence ID" value="SHE56642.1"/>
    <property type="molecule type" value="Genomic_DNA"/>
</dbReference>
<proteinExistence type="inferred from homology"/>
<dbReference type="AlphaFoldDB" id="A0A1M4UIN6"/>
<dbReference type="RefSeq" id="WP_073235677.1">
    <property type="nucleotide sequence ID" value="NZ_FQUY01000003.1"/>
</dbReference>
<dbReference type="STRING" id="1121429.SAMN02745133_00656"/>
<comment type="similarity">
    <text evidence="1">Belongs to the YggT family.</text>
</comment>
<dbReference type="Pfam" id="PF02325">
    <property type="entry name" value="CCB3_YggT"/>
    <property type="match status" value="1"/>
</dbReference>
<protein>
    <submittedName>
        <fullName evidence="3">YggT family protein</fullName>
    </submittedName>
</protein>